<dbReference type="Pfam" id="PF13853">
    <property type="entry name" value="7tm_4"/>
    <property type="match status" value="1"/>
</dbReference>
<evidence type="ECO:0000313" key="13">
    <source>
        <dbReference type="Ensembl" id="ENSLLEP00000045079.1"/>
    </source>
</evidence>
<evidence type="ECO:0000256" key="9">
    <source>
        <dbReference type="ARBA" id="ARBA00023170"/>
    </source>
</evidence>
<dbReference type="PROSITE" id="PS50262">
    <property type="entry name" value="G_PROTEIN_RECEP_F1_2"/>
    <property type="match status" value="1"/>
</dbReference>
<keyword evidence="4 11" id="KW-0812">Transmembrane</keyword>
<feature type="transmembrane region" description="Helical" evidence="11">
    <location>
        <begin position="194"/>
        <end position="217"/>
    </location>
</feature>
<dbReference type="FunFam" id="1.20.1070.10:FF:000268">
    <property type="entry name" value="Putative olfactory receptor 2I1"/>
    <property type="match status" value="1"/>
</dbReference>
<keyword evidence="14" id="KW-1185">Reference proteome</keyword>
<dbReference type="InterPro" id="IPR017452">
    <property type="entry name" value="GPCR_Rhodpsn_7TM"/>
</dbReference>
<evidence type="ECO:0000256" key="1">
    <source>
        <dbReference type="ARBA" id="ARBA00004651"/>
    </source>
</evidence>
<evidence type="ECO:0000259" key="12">
    <source>
        <dbReference type="PROSITE" id="PS50262"/>
    </source>
</evidence>
<dbReference type="OrthoDB" id="5967130at2759"/>
<keyword evidence="3" id="KW-1003">Cell membrane</keyword>
<feature type="transmembrane region" description="Helical" evidence="11">
    <location>
        <begin position="25"/>
        <end position="48"/>
    </location>
</feature>
<feature type="transmembrane region" description="Helical" evidence="11">
    <location>
        <begin position="274"/>
        <end position="293"/>
    </location>
</feature>
<keyword evidence="8 11" id="KW-0472">Membrane</keyword>
<keyword evidence="7" id="KW-0297">G-protein coupled receptor</keyword>
<dbReference type="FunFam" id="1.10.1220.70:FF:000001">
    <property type="entry name" value="Olfactory receptor"/>
    <property type="match status" value="1"/>
</dbReference>
<evidence type="ECO:0000256" key="6">
    <source>
        <dbReference type="ARBA" id="ARBA00022989"/>
    </source>
</evidence>
<comment type="similarity">
    <text evidence="2">Belongs to the G-protein coupled receptor 1 family.</text>
</comment>
<dbReference type="InterPro" id="IPR050516">
    <property type="entry name" value="Olfactory_GPCR"/>
</dbReference>
<reference evidence="13" key="1">
    <citation type="submission" date="2025-08" db="UniProtKB">
        <authorList>
            <consortium name="Ensembl"/>
        </authorList>
    </citation>
    <scope>IDENTIFICATION</scope>
</reference>
<keyword evidence="5" id="KW-0716">Sensory transduction</keyword>
<dbReference type="CDD" id="cd13954">
    <property type="entry name" value="7tmA_OR"/>
    <property type="match status" value="1"/>
</dbReference>
<keyword evidence="5" id="KW-0552">Olfaction</keyword>
<dbReference type="SUPFAM" id="SSF81321">
    <property type="entry name" value="Family A G protein-coupled receptor-like"/>
    <property type="match status" value="1"/>
</dbReference>
<reference evidence="13" key="2">
    <citation type="submission" date="2025-09" db="UniProtKB">
        <authorList>
            <consortium name="Ensembl"/>
        </authorList>
    </citation>
    <scope>IDENTIFICATION</scope>
</reference>
<dbReference type="PRINTS" id="PR00237">
    <property type="entry name" value="GPCRRHODOPSN"/>
</dbReference>
<dbReference type="GeneTree" id="ENSGT01140000282524"/>
<evidence type="ECO:0000256" key="2">
    <source>
        <dbReference type="ARBA" id="ARBA00010663"/>
    </source>
</evidence>
<evidence type="ECO:0000313" key="14">
    <source>
        <dbReference type="Proteomes" id="UP000694569"/>
    </source>
</evidence>
<keyword evidence="6 11" id="KW-1133">Transmembrane helix</keyword>
<keyword evidence="9" id="KW-0675">Receptor</keyword>
<dbReference type="GO" id="GO:0004930">
    <property type="term" value="F:G protein-coupled receptor activity"/>
    <property type="evidence" value="ECO:0007669"/>
    <property type="project" value="UniProtKB-KW"/>
</dbReference>
<dbReference type="PANTHER" id="PTHR26452">
    <property type="entry name" value="OLFACTORY RECEPTOR"/>
    <property type="match status" value="1"/>
</dbReference>
<feature type="transmembrane region" description="Helical" evidence="11">
    <location>
        <begin position="238"/>
        <end position="262"/>
    </location>
</feature>
<feature type="transmembrane region" description="Helical" evidence="11">
    <location>
        <begin position="60"/>
        <end position="82"/>
    </location>
</feature>
<evidence type="ECO:0000256" key="8">
    <source>
        <dbReference type="ARBA" id="ARBA00023136"/>
    </source>
</evidence>
<dbReference type="PRINTS" id="PR00245">
    <property type="entry name" value="OLFACTORYR"/>
</dbReference>
<evidence type="ECO:0000256" key="11">
    <source>
        <dbReference type="SAM" id="Phobius"/>
    </source>
</evidence>
<organism evidence="13 14">
    <name type="scientific">Leptobrachium leishanense</name>
    <name type="common">Leishan spiny toad</name>
    <dbReference type="NCBI Taxonomy" id="445787"/>
    <lineage>
        <taxon>Eukaryota</taxon>
        <taxon>Metazoa</taxon>
        <taxon>Chordata</taxon>
        <taxon>Craniata</taxon>
        <taxon>Vertebrata</taxon>
        <taxon>Euteleostomi</taxon>
        <taxon>Amphibia</taxon>
        <taxon>Batrachia</taxon>
        <taxon>Anura</taxon>
        <taxon>Pelobatoidea</taxon>
        <taxon>Megophryidae</taxon>
        <taxon>Leptobrachium</taxon>
    </lineage>
</organism>
<dbReference type="InterPro" id="IPR000725">
    <property type="entry name" value="Olfact_rcpt"/>
</dbReference>
<protein>
    <recommendedName>
        <fullName evidence="12">G-protein coupled receptors family 1 profile domain-containing protein</fullName>
    </recommendedName>
</protein>
<dbReference type="Proteomes" id="UP000694569">
    <property type="component" value="Unplaced"/>
</dbReference>
<comment type="subcellular location">
    <subcellularLocation>
        <location evidence="1">Cell membrane</location>
        <topology evidence="1">Multi-pass membrane protein</topology>
    </subcellularLocation>
</comment>
<dbReference type="Ensembl" id="ENSLLET00000046876.1">
    <property type="protein sequence ID" value="ENSLLEP00000045079.1"/>
    <property type="gene ID" value="ENSLLEG00000028596.1"/>
</dbReference>
<evidence type="ECO:0000256" key="3">
    <source>
        <dbReference type="ARBA" id="ARBA00022475"/>
    </source>
</evidence>
<name>A0A8C5R0Y6_9ANUR</name>
<evidence type="ECO:0000256" key="10">
    <source>
        <dbReference type="ARBA" id="ARBA00023224"/>
    </source>
</evidence>
<evidence type="ECO:0000256" key="7">
    <source>
        <dbReference type="ARBA" id="ARBA00023040"/>
    </source>
</evidence>
<accession>A0A8C5R0Y6</accession>
<dbReference type="InterPro" id="IPR000276">
    <property type="entry name" value="GPCR_Rhodpsn"/>
</dbReference>
<dbReference type="AlphaFoldDB" id="A0A8C5R0Y6"/>
<proteinExistence type="inferred from homology"/>
<dbReference type="GO" id="GO:0004984">
    <property type="term" value="F:olfactory receptor activity"/>
    <property type="evidence" value="ECO:0007669"/>
    <property type="project" value="InterPro"/>
</dbReference>
<feature type="domain" description="G-protein coupled receptors family 1 profile" evidence="12">
    <location>
        <begin position="41"/>
        <end position="291"/>
    </location>
</feature>
<evidence type="ECO:0000256" key="5">
    <source>
        <dbReference type="ARBA" id="ARBA00022725"/>
    </source>
</evidence>
<dbReference type="GO" id="GO:0005886">
    <property type="term" value="C:plasma membrane"/>
    <property type="evidence" value="ECO:0007669"/>
    <property type="project" value="UniProtKB-SubCell"/>
</dbReference>
<sequence length="314" mass="35217">MALTNQSTVTYFIFKGISDLPELQVLIFLLVLLIYLISIGGNMTILLLICLNRRLHTPMYFFLGNLSVMDISNITVTLHTLLIMTLKGDTTISFSACMAQMYVFSSLTIDALLMLTAMGYDRFVAICKPLNYVVIMNQKACVLLALACWVLGFIELSPYIALLSGYSCYKSNVIDHFYCDVMPILKISCSDTSVLQIIIIVEGLFCLSLPPLLLTFISYVFIIKSIMKIHSNVGRRKAFYTCSSHLTVVTLLYLTLFSQYLRPVSTDSMESNKLFALFNAAAIPLLNPLIYSLRNNDVKSALGRRLKCFKTESA</sequence>
<keyword evidence="10" id="KW-0807">Transducer</keyword>
<feature type="transmembrane region" description="Helical" evidence="11">
    <location>
        <begin position="102"/>
        <end position="120"/>
    </location>
</feature>
<feature type="transmembrane region" description="Helical" evidence="11">
    <location>
        <begin position="141"/>
        <end position="162"/>
    </location>
</feature>
<evidence type="ECO:0000256" key="4">
    <source>
        <dbReference type="ARBA" id="ARBA00022692"/>
    </source>
</evidence>
<dbReference type="Gene3D" id="1.20.1070.10">
    <property type="entry name" value="Rhodopsin 7-helix transmembrane proteins"/>
    <property type="match status" value="1"/>
</dbReference>